<reference evidence="1 2" key="1">
    <citation type="submission" date="2017-06" db="EMBL/GenBank/DDBJ databases">
        <title>Cmopartive genomic analysis of Ambrosia Fusariam Clade fungi.</title>
        <authorList>
            <person name="Stajich J.E."/>
            <person name="Carrillo J."/>
            <person name="Kijimoto T."/>
            <person name="Eskalen A."/>
            <person name="O'Donnell K."/>
            <person name="Kasson M."/>
        </authorList>
    </citation>
    <scope>NUCLEOTIDE SEQUENCE [LARGE SCALE GENOMIC DNA]</scope>
    <source>
        <strain evidence="1 2">NRRL 20438</strain>
    </source>
</reference>
<keyword evidence="2" id="KW-1185">Reference proteome</keyword>
<proteinExistence type="predicted"/>
<organism evidence="1 2">
    <name type="scientific">Fusarium ambrosium</name>
    <dbReference type="NCBI Taxonomy" id="131363"/>
    <lineage>
        <taxon>Eukaryota</taxon>
        <taxon>Fungi</taxon>
        <taxon>Dikarya</taxon>
        <taxon>Ascomycota</taxon>
        <taxon>Pezizomycotina</taxon>
        <taxon>Sordariomycetes</taxon>
        <taxon>Hypocreomycetidae</taxon>
        <taxon>Hypocreales</taxon>
        <taxon>Nectriaceae</taxon>
        <taxon>Fusarium</taxon>
        <taxon>Fusarium solani species complex</taxon>
    </lineage>
</organism>
<dbReference type="AlphaFoldDB" id="A0A428TJI7"/>
<comment type="caution">
    <text evidence="1">The sequence shown here is derived from an EMBL/GenBank/DDBJ whole genome shotgun (WGS) entry which is preliminary data.</text>
</comment>
<sequence>MTYTERGGSTVFVVGGDGLSLYNENEYLYAYSEGILVTSTARHKIMSVHVAQHGDDVAIWYQTRDNSVYYLKHQASSGRLVETMASCNPIRLLGSIDNLVKVLMTSDGNESQPLYASRGTINTELETMTIRLQLEGIELDNEGLGNNKSTYMRVILNGRFASLEKTGLWFEADSTGVVNIVVTTSDLSSHNIYVTRAREPGGREPSINEPIVRPIDKILDRLAKYKTGQQLKNAKTPDGKPIVASGQMTDKEADQAVRIFSELRRAHGENKKKELRLRGVSIATEDPGPSTGVEVFRLESCNDEEDDRSSPSHHIPMLTQWPFLSLSATCSPQESKTHRLPIYEEDDQLETLAAQSDILENDEDMALLLKYSRPEDFGNSSSSGQVTHGSQVRVQRHHRARRSIANWGFVKDWSNSIGAFVNAGLDVADDKMANTIGASFRIALKSHNGALDQFQHGGGLDSFKDRGSSQGLNTATSNLDGILPFLTEGIDEVKAVINALGELAKTLRNDIWDLIRGKCSFGTLMERVGKDIADFVLEARRKIATHASRSLKNLLNRNLHLPIFSYLWKKLTGKDLTPGLSTVDAALTVKPFFESLQLATSTLDAITSFWDYTFDGVGLGAYSTEISIINGAVAAINILVNLPLPSDRSGVPGIPHHITVDNQPEVARAAEVGKLGYTGICTALQTLLIAHRNDGVNLTAMNGSSGVVQVMIKGGGNMTQLMMIPDRQSVADISGPEFTDLVFGDGLSQEKQLEFPILRKELEFPILKQEVKVEVVEE</sequence>
<protein>
    <submittedName>
        <fullName evidence="1">Uncharacterized protein</fullName>
    </submittedName>
</protein>
<gene>
    <name evidence="1" type="ORF">CDV31_011015</name>
</gene>
<accession>A0A428TJI7</accession>
<dbReference type="EMBL" id="NIZV01000179">
    <property type="protein sequence ID" value="RSM02171.1"/>
    <property type="molecule type" value="Genomic_DNA"/>
</dbReference>
<dbReference type="Proteomes" id="UP000288429">
    <property type="component" value="Unassembled WGS sequence"/>
</dbReference>
<evidence type="ECO:0000313" key="2">
    <source>
        <dbReference type="Proteomes" id="UP000288429"/>
    </source>
</evidence>
<evidence type="ECO:0000313" key="1">
    <source>
        <dbReference type="EMBL" id="RSM02171.1"/>
    </source>
</evidence>
<name>A0A428TJI7_9HYPO</name>